<sequence length="327" mass="34223">MGRLPRLEDVAAAAGVSRQTVSNVINSPGIVRDDTRERVSRAIADLGYRPHAAARSLRTRRSSTIAIHLDPYAGGISGVVLDRFVHALTDLAGTRGMRVLLYTARGHENEIARLRELLDGGEADAVVITGTVHDDPRTRWLAARQTPFVAFGRPWGDDARHSWVDVDGAAGTREATRWALANAGAHVAFLGWPAGSDTGDDRESGWRSALAAADGLRLVAEESVGDARDVVAGVLASGDDIDALVCASDSLAVGAHLAAVAAGRPGLPIIGFDNTPAAEAIGLSSVEQLPEKVASAALDLLLSPSDASSPDGGESRHVLVEPQLVLR</sequence>
<dbReference type="PROSITE" id="PS00356">
    <property type="entry name" value="HTH_LACI_1"/>
    <property type="match status" value="1"/>
</dbReference>
<dbReference type="Gene3D" id="3.40.50.2300">
    <property type="match status" value="2"/>
</dbReference>
<evidence type="ECO:0000256" key="2">
    <source>
        <dbReference type="ARBA" id="ARBA00023125"/>
    </source>
</evidence>
<dbReference type="CDD" id="cd01392">
    <property type="entry name" value="HTH_LacI"/>
    <property type="match status" value="1"/>
</dbReference>
<protein>
    <submittedName>
        <fullName evidence="5">LacI family DNA-binding transcriptional regulator</fullName>
    </submittedName>
</protein>
<dbReference type="Proteomes" id="UP001410795">
    <property type="component" value="Unassembled WGS sequence"/>
</dbReference>
<dbReference type="GO" id="GO:0003677">
    <property type="term" value="F:DNA binding"/>
    <property type="evidence" value="ECO:0007669"/>
    <property type="project" value="UniProtKB-KW"/>
</dbReference>
<evidence type="ECO:0000259" key="4">
    <source>
        <dbReference type="PROSITE" id="PS50932"/>
    </source>
</evidence>
<dbReference type="InterPro" id="IPR010982">
    <property type="entry name" value="Lambda_DNA-bd_dom_sf"/>
</dbReference>
<evidence type="ECO:0000256" key="3">
    <source>
        <dbReference type="ARBA" id="ARBA00023163"/>
    </source>
</evidence>
<evidence type="ECO:0000256" key="1">
    <source>
        <dbReference type="ARBA" id="ARBA00023015"/>
    </source>
</evidence>
<dbReference type="InterPro" id="IPR028082">
    <property type="entry name" value="Peripla_BP_I"/>
</dbReference>
<dbReference type="Pfam" id="PF00532">
    <property type="entry name" value="Peripla_BP_1"/>
    <property type="match status" value="1"/>
</dbReference>
<dbReference type="RefSeq" id="WP_221855903.1">
    <property type="nucleotide sequence ID" value="NZ_BAAAYV010000005.1"/>
</dbReference>
<keyword evidence="3" id="KW-0804">Transcription</keyword>
<dbReference type="SUPFAM" id="SSF53822">
    <property type="entry name" value="Periplasmic binding protein-like I"/>
    <property type="match status" value="1"/>
</dbReference>
<evidence type="ECO:0000313" key="5">
    <source>
        <dbReference type="EMBL" id="GAA3650457.1"/>
    </source>
</evidence>
<reference evidence="6" key="1">
    <citation type="journal article" date="2019" name="Int. J. Syst. Evol. Microbiol.">
        <title>The Global Catalogue of Microorganisms (GCM) 10K type strain sequencing project: providing services to taxonomists for standard genome sequencing and annotation.</title>
        <authorList>
            <consortium name="The Broad Institute Genomics Platform"/>
            <consortium name="The Broad Institute Genome Sequencing Center for Infectious Disease"/>
            <person name="Wu L."/>
            <person name="Ma J."/>
        </authorList>
    </citation>
    <scope>NUCLEOTIDE SEQUENCE [LARGE SCALE GENOMIC DNA]</scope>
    <source>
        <strain evidence="6">JCM 16546</strain>
    </source>
</reference>
<dbReference type="InterPro" id="IPR000843">
    <property type="entry name" value="HTH_LacI"/>
</dbReference>
<keyword evidence="6" id="KW-1185">Reference proteome</keyword>
<dbReference type="Pfam" id="PF00356">
    <property type="entry name" value="LacI"/>
    <property type="match status" value="1"/>
</dbReference>
<accession>A0ABP7B7C4</accession>
<dbReference type="SUPFAM" id="SSF47413">
    <property type="entry name" value="lambda repressor-like DNA-binding domains"/>
    <property type="match status" value="1"/>
</dbReference>
<dbReference type="PANTHER" id="PTHR30146">
    <property type="entry name" value="LACI-RELATED TRANSCRIPTIONAL REPRESSOR"/>
    <property type="match status" value="1"/>
</dbReference>
<proteinExistence type="predicted"/>
<dbReference type="InterPro" id="IPR001761">
    <property type="entry name" value="Peripla_BP/Lac1_sug-bd_dom"/>
</dbReference>
<dbReference type="Gene3D" id="1.10.260.40">
    <property type="entry name" value="lambda repressor-like DNA-binding domains"/>
    <property type="match status" value="1"/>
</dbReference>
<feature type="domain" description="HTH lacI-type" evidence="4">
    <location>
        <begin position="5"/>
        <end position="59"/>
    </location>
</feature>
<comment type="caution">
    <text evidence="5">The sequence shown here is derived from an EMBL/GenBank/DDBJ whole genome shotgun (WGS) entry which is preliminary data.</text>
</comment>
<gene>
    <name evidence="5" type="ORF">GCM10022202_07630</name>
</gene>
<name>A0ABP7B7C4_9MICO</name>
<keyword evidence="1" id="KW-0805">Transcription regulation</keyword>
<organism evidence="5 6">
    <name type="scientific">Microbacterium marinilacus</name>
    <dbReference type="NCBI Taxonomy" id="415209"/>
    <lineage>
        <taxon>Bacteria</taxon>
        <taxon>Bacillati</taxon>
        <taxon>Actinomycetota</taxon>
        <taxon>Actinomycetes</taxon>
        <taxon>Micrococcales</taxon>
        <taxon>Microbacteriaceae</taxon>
        <taxon>Microbacterium</taxon>
    </lineage>
</organism>
<dbReference type="PANTHER" id="PTHR30146:SF109">
    <property type="entry name" value="HTH-TYPE TRANSCRIPTIONAL REGULATOR GALS"/>
    <property type="match status" value="1"/>
</dbReference>
<dbReference type="EMBL" id="BAAAYV010000005">
    <property type="protein sequence ID" value="GAA3650457.1"/>
    <property type="molecule type" value="Genomic_DNA"/>
</dbReference>
<dbReference type="PROSITE" id="PS50932">
    <property type="entry name" value="HTH_LACI_2"/>
    <property type="match status" value="1"/>
</dbReference>
<keyword evidence="2 5" id="KW-0238">DNA-binding</keyword>
<evidence type="ECO:0000313" key="6">
    <source>
        <dbReference type="Proteomes" id="UP001410795"/>
    </source>
</evidence>
<dbReference type="SMART" id="SM00354">
    <property type="entry name" value="HTH_LACI"/>
    <property type="match status" value="1"/>
</dbReference>